<evidence type="ECO:0000313" key="3">
    <source>
        <dbReference type="Proteomes" id="UP000519439"/>
    </source>
</evidence>
<keyword evidence="3" id="KW-1185">Reference proteome</keyword>
<dbReference type="InterPro" id="IPR035959">
    <property type="entry name" value="RutC-like_sf"/>
</dbReference>
<dbReference type="InterPro" id="IPR006175">
    <property type="entry name" value="YjgF/YER057c/UK114"/>
</dbReference>
<dbReference type="RefSeq" id="WP_027316663.1">
    <property type="nucleotide sequence ID" value="NZ_JACIDC010000008.1"/>
</dbReference>
<dbReference type="GO" id="GO:0005829">
    <property type="term" value="C:cytosol"/>
    <property type="evidence" value="ECO:0007669"/>
    <property type="project" value="TreeGrafter"/>
</dbReference>
<dbReference type="PANTHER" id="PTHR11803">
    <property type="entry name" value="2-IMINOBUTANOATE/2-IMINOPROPANOATE DEAMINASE RIDA"/>
    <property type="match status" value="1"/>
</dbReference>
<sequence length="131" mass="13994">MTRFSIHTPNAAPPAGPYSQAIRAGDLVFVSGQLPLDPEGFLVGAGDIRAQTRQVFANIEAILRAAGSSLDRVVKTTVFLTNLDDFAGMNDVYASVFKQPYPARSTVETGRLPGGMLLEVECVAQVERTAP</sequence>
<dbReference type="EMBL" id="JACIDC010000008">
    <property type="protein sequence ID" value="MBB4040979.1"/>
    <property type="molecule type" value="Genomic_DNA"/>
</dbReference>
<dbReference type="FunFam" id="3.30.1330.40:FF:000001">
    <property type="entry name" value="L-PSP family endoribonuclease"/>
    <property type="match status" value="1"/>
</dbReference>
<proteinExistence type="inferred from homology"/>
<evidence type="ECO:0000313" key="2">
    <source>
        <dbReference type="EMBL" id="MBB4040979.1"/>
    </source>
</evidence>
<organism evidence="2 3">
    <name type="scientific">Microvirga flocculans</name>
    <dbReference type="NCBI Taxonomy" id="217168"/>
    <lineage>
        <taxon>Bacteria</taxon>
        <taxon>Pseudomonadati</taxon>
        <taxon>Pseudomonadota</taxon>
        <taxon>Alphaproteobacteria</taxon>
        <taxon>Hyphomicrobiales</taxon>
        <taxon>Methylobacteriaceae</taxon>
        <taxon>Microvirga</taxon>
    </lineage>
</organism>
<protein>
    <submittedName>
        <fullName evidence="2">2-iminobutanoate/2-iminopropanoate deaminase</fullName>
        <ecNumber evidence="2">3.5.99.10</ecNumber>
    </submittedName>
</protein>
<dbReference type="GO" id="GO:0120241">
    <property type="term" value="F:2-iminobutanoate/2-iminopropanoate deaminase"/>
    <property type="evidence" value="ECO:0007669"/>
    <property type="project" value="UniProtKB-EC"/>
</dbReference>
<dbReference type="Proteomes" id="UP000519439">
    <property type="component" value="Unassembled WGS sequence"/>
</dbReference>
<comment type="similarity">
    <text evidence="1">Belongs to the RutC family.</text>
</comment>
<dbReference type="NCBIfam" id="TIGR00004">
    <property type="entry name" value="Rid family detoxifying hydrolase"/>
    <property type="match status" value="1"/>
</dbReference>
<dbReference type="PANTHER" id="PTHR11803:SF39">
    <property type="entry name" value="2-IMINOBUTANOATE_2-IMINOPROPANOATE DEAMINASE"/>
    <property type="match status" value="1"/>
</dbReference>
<dbReference type="EC" id="3.5.99.10" evidence="2"/>
<evidence type="ECO:0000256" key="1">
    <source>
        <dbReference type="ARBA" id="ARBA00010552"/>
    </source>
</evidence>
<dbReference type="Pfam" id="PF01042">
    <property type="entry name" value="Ribonuc_L-PSP"/>
    <property type="match status" value="1"/>
</dbReference>
<keyword evidence="2" id="KW-0378">Hydrolase</keyword>
<dbReference type="Gene3D" id="3.30.1330.40">
    <property type="entry name" value="RutC-like"/>
    <property type="match status" value="1"/>
</dbReference>
<dbReference type="InterPro" id="IPR006056">
    <property type="entry name" value="RidA"/>
</dbReference>
<gene>
    <name evidence="2" type="ORF">GGR34_002638</name>
</gene>
<dbReference type="CDD" id="cd00448">
    <property type="entry name" value="YjgF_YER057c_UK114_family"/>
    <property type="match status" value="1"/>
</dbReference>
<reference evidence="2 3" key="1">
    <citation type="submission" date="2020-08" db="EMBL/GenBank/DDBJ databases">
        <title>Genomic Encyclopedia of Type Strains, Phase IV (KMG-IV): sequencing the most valuable type-strain genomes for metagenomic binning, comparative biology and taxonomic classification.</title>
        <authorList>
            <person name="Goeker M."/>
        </authorList>
    </citation>
    <scope>NUCLEOTIDE SEQUENCE [LARGE SCALE GENOMIC DNA]</scope>
    <source>
        <strain evidence="2 3">DSM 15743</strain>
    </source>
</reference>
<comment type="caution">
    <text evidence="2">The sequence shown here is derived from an EMBL/GenBank/DDBJ whole genome shotgun (WGS) entry which is preliminary data.</text>
</comment>
<name>A0A7W6IHK3_9HYPH</name>
<dbReference type="SUPFAM" id="SSF55298">
    <property type="entry name" value="YjgF-like"/>
    <property type="match status" value="1"/>
</dbReference>
<dbReference type="AlphaFoldDB" id="A0A7W6IHK3"/>
<accession>A0A7W6IHK3</accession>